<dbReference type="InterPro" id="IPR005334">
    <property type="entry name" value="Tctex-1-like"/>
</dbReference>
<reference evidence="2 3" key="1">
    <citation type="journal article" date="2015" name="Sci. Rep.">
        <title>Chromosome-level genome map provides insights into diverse defense mechanisms in the medicinal fungus Ganoderma sinense.</title>
        <authorList>
            <person name="Zhu Y."/>
            <person name="Xu J."/>
            <person name="Sun C."/>
            <person name="Zhou S."/>
            <person name="Xu H."/>
            <person name="Nelson D.R."/>
            <person name="Qian J."/>
            <person name="Song J."/>
            <person name="Luo H."/>
            <person name="Xiang L."/>
            <person name="Li Y."/>
            <person name="Xu Z."/>
            <person name="Ji A."/>
            <person name="Wang L."/>
            <person name="Lu S."/>
            <person name="Hayward A."/>
            <person name="Sun W."/>
            <person name="Li X."/>
            <person name="Schwartz D.C."/>
            <person name="Wang Y."/>
            <person name="Chen S."/>
        </authorList>
    </citation>
    <scope>NUCLEOTIDE SEQUENCE [LARGE SCALE GENOMIC DNA]</scope>
    <source>
        <strain evidence="2 3">ZZ0214-1</strain>
    </source>
</reference>
<keyword evidence="3" id="KW-1185">Reference proteome</keyword>
<dbReference type="InterPro" id="IPR038586">
    <property type="entry name" value="Tctex-1-like_sf"/>
</dbReference>
<dbReference type="AlphaFoldDB" id="A0A2G8SSM9"/>
<feature type="region of interest" description="Disordered" evidence="1">
    <location>
        <begin position="1"/>
        <end position="36"/>
    </location>
</feature>
<gene>
    <name evidence="2" type="ORF">GSI_00475</name>
</gene>
<comment type="caution">
    <text evidence="2">The sequence shown here is derived from an EMBL/GenBank/DDBJ whole genome shotgun (WGS) entry which is preliminary data.</text>
</comment>
<protein>
    <submittedName>
        <fullName evidence="2">Uncharacterized protein</fullName>
    </submittedName>
</protein>
<dbReference type="STRING" id="1077348.A0A2G8SSM9"/>
<dbReference type="Proteomes" id="UP000230002">
    <property type="component" value="Unassembled WGS sequence"/>
</dbReference>
<organism evidence="2 3">
    <name type="scientific">Ganoderma sinense ZZ0214-1</name>
    <dbReference type="NCBI Taxonomy" id="1077348"/>
    <lineage>
        <taxon>Eukaryota</taxon>
        <taxon>Fungi</taxon>
        <taxon>Dikarya</taxon>
        <taxon>Basidiomycota</taxon>
        <taxon>Agaricomycotina</taxon>
        <taxon>Agaricomycetes</taxon>
        <taxon>Polyporales</taxon>
        <taxon>Polyporaceae</taxon>
        <taxon>Ganoderma</taxon>
    </lineage>
</organism>
<name>A0A2G8SSM9_9APHY</name>
<feature type="compositionally biased region" description="Pro residues" evidence="1">
    <location>
        <begin position="24"/>
        <end position="34"/>
    </location>
</feature>
<proteinExistence type="predicted"/>
<dbReference type="CDD" id="cd21449">
    <property type="entry name" value="DLC-like_SF"/>
    <property type="match status" value="1"/>
</dbReference>
<dbReference type="Pfam" id="PF03645">
    <property type="entry name" value="Tctex-1"/>
    <property type="match status" value="1"/>
</dbReference>
<sequence length="153" mass="17115">MATTTTTMASGLRSPPTPRSSAPSPRPSLAPSPRPTFDADLLRAYMKELLATTLKTATWPEPKERDKVKAWMKEIGERVKKRMLEIQPREFKYIVLTQINENAGQGGRADLVCHWEDSDVVAQEMFANVRPPARYALATALLVYPSGTRGMRK</sequence>
<evidence type="ECO:0000313" key="2">
    <source>
        <dbReference type="EMBL" id="PIL36785.1"/>
    </source>
</evidence>
<dbReference type="OrthoDB" id="10260741at2759"/>
<evidence type="ECO:0000313" key="3">
    <source>
        <dbReference type="Proteomes" id="UP000230002"/>
    </source>
</evidence>
<dbReference type="EMBL" id="AYKW01000001">
    <property type="protein sequence ID" value="PIL36785.1"/>
    <property type="molecule type" value="Genomic_DNA"/>
</dbReference>
<dbReference type="Gene3D" id="3.30.1140.40">
    <property type="entry name" value="Tctex-1"/>
    <property type="match status" value="1"/>
</dbReference>
<accession>A0A2G8SSM9</accession>
<evidence type="ECO:0000256" key="1">
    <source>
        <dbReference type="SAM" id="MobiDB-lite"/>
    </source>
</evidence>